<dbReference type="PANTHER" id="PTHR19444">
    <property type="entry name" value="UNC-93 RELATED"/>
    <property type="match status" value="1"/>
</dbReference>
<comment type="similarity">
    <text evidence="2">Belongs to the unc-93 family.</text>
</comment>
<dbReference type="PANTHER" id="PTHR19444:SF13">
    <property type="entry name" value="PROTEIN UNC-93 HOMOLOG A"/>
    <property type="match status" value="1"/>
</dbReference>
<keyword evidence="4 6" id="KW-1133">Transmembrane helix</keyword>
<dbReference type="VEuPathDB" id="VectorBase:HLOH_065182"/>
<evidence type="ECO:0000256" key="3">
    <source>
        <dbReference type="ARBA" id="ARBA00022692"/>
    </source>
</evidence>
<dbReference type="SUPFAM" id="SSF103473">
    <property type="entry name" value="MFS general substrate transporter"/>
    <property type="match status" value="1"/>
</dbReference>
<feature type="transmembrane region" description="Helical" evidence="6">
    <location>
        <begin position="386"/>
        <end position="406"/>
    </location>
</feature>
<feature type="transmembrane region" description="Helical" evidence="6">
    <location>
        <begin position="33"/>
        <end position="51"/>
    </location>
</feature>
<dbReference type="GO" id="GO:0006937">
    <property type="term" value="P:regulation of muscle contraction"/>
    <property type="evidence" value="ECO:0007669"/>
    <property type="project" value="TreeGrafter"/>
</dbReference>
<dbReference type="Pfam" id="PF05978">
    <property type="entry name" value="UNC-93"/>
    <property type="match status" value="1"/>
</dbReference>
<keyword evidence="5 6" id="KW-0472">Membrane</keyword>
<evidence type="ECO:0000256" key="5">
    <source>
        <dbReference type="ARBA" id="ARBA00023136"/>
    </source>
</evidence>
<feature type="transmembrane region" description="Helical" evidence="6">
    <location>
        <begin position="162"/>
        <end position="185"/>
    </location>
</feature>
<feature type="transmembrane region" description="Helical" evidence="6">
    <location>
        <begin position="330"/>
        <end position="353"/>
    </location>
</feature>
<accession>A0A9J6FHS4</accession>
<keyword evidence="3 6" id="KW-0812">Transmembrane</keyword>
<dbReference type="GO" id="GO:0015459">
    <property type="term" value="F:potassium channel regulator activity"/>
    <property type="evidence" value="ECO:0007669"/>
    <property type="project" value="TreeGrafter"/>
</dbReference>
<dbReference type="GO" id="GO:0055120">
    <property type="term" value="C:striated muscle dense body"/>
    <property type="evidence" value="ECO:0007669"/>
    <property type="project" value="TreeGrafter"/>
</dbReference>
<feature type="transmembrane region" description="Helical" evidence="6">
    <location>
        <begin position="63"/>
        <end position="82"/>
    </location>
</feature>
<evidence type="ECO:0008006" key="9">
    <source>
        <dbReference type="Google" id="ProtNLM"/>
    </source>
</evidence>
<evidence type="ECO:0000256" key="2">
    <source>
        <dbReference type="ARBA" id="ARBA00009172"/>
    </source>
</evidence>
<proteinExistence type="inferred from homology"/>
<feature type="transmembrane region" description="Helical" evidence="6">
    <location>
        <begin position="94"/>
        <end position="112"/>
    </location>
</feature>
<protein>
    <recommendedName>
        <fullName evidence="9">UNC93-like protein</fullName>
    </recommendedName>
</protein>
<sequence length="485" mass="53313">MADVMAKSEEKGHVFETENVVVQRSPANIIKNVVIVSFGFLLLFTAFQSVSNLQSSINSEQGLGTFSMATIYIALVLSCMFVPTFMIRRLGLKVTLFVSMAMYTPYFAANFYPTWATLIPATIVQGLGGAPLWTAKCAYLTTMANDYAAQTRQKANDVVTRFFGLFFMIFQTAQIWGNLISYYVLRPAGPLANASANIDSCGIAFVTAEEDAENVNLQPPDQGKLYTLMGIYTACAVLAVISMIALLDPLATPPRLLSKRPLSLLVETLKHLRKPYQWAILPLTVYSGVQQAFLIGDFTQASYTTRRFTRCTLVGGMQEAYVSCALGIPYVGFIMITFGLADAVFSMVFGAVIKYVGRIPIFILGAAANVAIVVVLCVWKPTPDDFYVFFLIAGFWGLGDAVWQTQVNAFYGTVFADDEEAAFANYRMWESLGFIIAFVIQKLLPISHKIVVVMAFLISGMIGYLAIEIHIKVKKHGKLVVTGSS</sequence>
<comment type="subcellular location">
    <subcellularLocation>
        <location evidence="1">Membrane</location>
        <topology evidence="1">Multi-pass membrane protein</topology>
    </subcellularLocation>
</comment>
<dbReference type="Gene3D" id="1.20.1250.20">
    <property type="entry name" value="MFS general substrate transporter like domains"/>
    <property type="match status" value="2"/>
</dbReference>
<keyword evidence="8" id="KW-1185">Reference proteome</keyword>
<dbReference type="AlphaFoldDB" id="A0A9J6FHS4"/>
<dbReference type="OrthoDB" id="78663at2759"/>
<feature type="transmembrane region" description="Helical" evidence="6">
    <location>
        <begin position="118"/>
        <end position="141"/>
    </location>
</feature>
<name>A0A9J6FHS4_HAELO</name>
<feature type="transmembrane region" description="Helical" evidence="6">
    <location>
        <begin position="359"/>
        <end position="379"/>
    </location>
</feature>
<dbReference type="OMA" id="NTACIIA"/>
<evidence type="ECO:0000256" key="6">
    <source>
        <dbReference type="SAM" id="Phobius"/>
    </source>
</evidence>
<feature type="transmembrane region" description="Helical" evidence="6">
    <location>
        <begin position="225"/>
        <end position="247"/>
    </location>
</feature>
<dbReference type="GO" id="GO:0005886">
    <property type="term" value="C:plasma membrane"/>
    <property type="evidence" value="ECO:0007669"/>
    <property type="project" value="TreeGrafter"/>
</dbReference>
<comment type="caution">
    <text evidence="7">The sequence shown here is derived from an EMBL/GenBank/DDBJ whole genome shotgun (WGS) entry which is preliminary data.</text>
</comment>
<evidence type="ECO:0000256" key="1">
    <source>
        <dbReference type="ARBA" id="ARBA00004141"/>
    </source>
</evidence>
<gene>
    <name evidence="7" type="ORF">HPB48_015492</name>
</gene>
<evidence type="ECO:0000256" key="4">
    <source>
        <dbReference type="ARBA" id="ARBA00022989"/>
    </source>
</evidence>
<evidence type="ECO:0000313" key="7">
    <source>
        <dbReference type="EMBL" id="KAH9362594.1"/>
    </source>
</evidence>
<dbReference type="InterPro" id="IPR051951">
    <property type="entry name" value="UNC-93_regulatory"/>
</dbReference>
<evidence type="ECO:0000313" key="8">
    <source>
        <dbReference type="Proteomes" id="UP000821853"/>
    </source>
</evidence>
<dbReference type="InterPro" id="IPR010291">
    <property type="entry name" value="Ion_channel_UNC-93"/>
</dbReference>
<dbReference type="GO" id="GO:0043266">
    <property type="term" value="P:regulation of potassium ion transport"/>
    <property type="evidence" value="ECO:0007669"/>
    <property type="project" value="TreeGrafter"/>
</dbReference>
<dbReference type="InterPro" id="IPR036259">
    <property type="entry name" value="MFS_trans_sf"/>
</dbReference>
<dbReference type="EMBL" id="JABSTR010000001">
    <property type="protein sequence ID" value="KAH9362594.1"/>
    <property type="molecule type" value="Genomic_DNA"/>
</dbReference>
<feature type="transmembrane region" description="Helical" evidence="6">
    <location>
        <begin position="451"/>
        <end position="471"/>
    </location>
</feature>
<dbReference type="Proteomes" id="UP000821853">
    <property type="component" value="Chromosome 1"/>
</dbReference>
<reference evidence="7 8" key="1">
    <citation type="journal article" date="2020" name="Cell">
        <title>Large-Scale Comparative Analyses of Tick Genomes Elucidate Their Genetic Diversity and Vector Capacities.</title>
        <authorList>
            <consortium name="Tick Genome and Microbiome Consortium (TIGMIC)"/>
            <person name="Jia N."/>
            <person name="Wang J."/>
            <person name="Shi W."/>
            <person name="Du L."/>
            <person name="Sun Y."/>
            <person name="Zhan W."/>
            <person name="Jiang J.F."/>
            <person name="Wang Q."/>
            <person name="Zhang B."/>
            <person name="Ji P."/>
            <person name="Bell-Sakyi L."/>
            <person name="Cui X.M."/>
            <person name="Yuan T.T."/>
            <person name="Jiang B.G."/>
            <person name="Yang W.F."/>
            <person name="Lam T.T."/>
            <person name="Chang Q.C."/>
            <person name="Ding S.J."/>
            <person name="Wang X.J."/>
            <person name="Zhu J.G."/>
            <person name="Ruan X.D."/>
            <person name="Zhao L."/>
            <person name="Wei J.T."/>
            <person name="Ye R.Z."/>
            <person name="Que T.C."/>
            <person name="Du C.H."/>
            <person name="Zhou Y.H."/>
            <person name="Cheng J.X."/>
            <person name="Dai P.F."/>
            <person name="Guo W.B."/>
            <person name="Han X.H."/>
            <person name="Huang E.J."/>
            <person name="Li L.F."/>
            <person name="Wei W."/>
            <person name="Gao Y.C."/>
            <person name="Liu J.Z."/>
            <person name="Shao H.Z."/>
            <person name="Wang X."/>
            <person name="Wang C.C."/>
            <person name="Yang T.C."/>
            <person name="Huo Q.B."/>
            <person name="Li W."/>
            <person name="Chen H.Y."/>
            <person name="Chen S.E."/>
            <person name="Zhou L.G."/>
            <person name="Ni X.B."/>
            <person name="Tian J.H."/>
            <person name="Sheng Y."/>
            <person name="Liu T."/>
            <person name="Pan Y.S."/>
            <person name="Xia L.Y."/>
            <person name="Li J."/>
            <person name="Zhao F."/>
            <person name="Cao W.C."/>
        </authorList>
    </citation>
    <scope>NUCLEOTIDE SEQUENCE [LARGE SCALE GENOMIC DNA]</scope>
    <source>
        <strain evidence="7">HaeL-2018</strain>
    </source>
</reference>
<organism evidence="7 8">
    <name type="scientific">Haemaphysalis longicornis</name>
    <name type="common">Bush tick</name>
    <dbReference type="NCBI Taxonomy" id="44386"/>
    <lineage>
        <taxon>Eukaryota</taxon>
        <taxon>Metazoa</taxon>
        <taxon>Ecdysozoa</taxon>
        <taxon>Arthropoda</taxon>
        <taxon>Chelicerata</taxon>
        <taxon>Arachnida</taxon>
        <taxon>Acari</taxon>
        <taxon>Parasitiformes</taxon>
        <taxon>Ixodida</taxon>
        <taxon>Ixodoidea</taxon>
        <taxon>Ixodidae</taxon>
        <taxon>Haemaphysalinae</taxon>
        <taxon>Haemaphysalis</taxon>
    </lineage>
</organism>